<dbReference type="EMBL" id="BJXW01000028">
    <property type="protein sequence ID" value="GEN32080.1"/>
    <property type="molecule type" value="Genomic_DNA"/>
</dbReference>
<reference evidence="1 2" key="1">
    <citation type="submission" date="2019-07" db="EMBL/GenBank/DDBJ databases">
        <title>Whole genome shotgun sequence of Cerasibacillus quisquiliarum NBRC 102429.</title>
        <authorList>
            <person name="Hosoyama A."/>
            <person name="Uohara A."/>
            <person name="Ohji S."/>
            <person name="Ichikawa N."/>
        </authorList>
    </citation>
    <scope>NUCLEOTIDE SEQUENCE [LARGE SCALE GENOMIC DNA]</scope>
    <source>
        <strain evidence="1 2">NBRC 102429</strain>
    </source>
</reference>
<protein>
    <submittedName>
        <fullName evidence="1">Uncharacterized protein</fullName>
    </submittedName>
</protein>
<dbReference type="RefSeq" id="WP_146938449.1">
    <property type="nucleotide sequence ID" value="NZ_BJXW01000028.1"/>
</dbReference>
<keyword evidence="2" id="KW-1185">Reference proteome</keyword>
<organism evidence="1 2">
    <name type="scientific">Cerasibacillus quisquiliarum</name>
    <dbReference type="NCBI Taxonomy" id="227865"/>
    <lineage>
        <taxon>Bacteria</taxon>
        <taxon>Bacillati</taxon>
        <taxon>Bacillota</taxon>
        <taxon>Bacilli</taxon>
        <taxon>Bacillales</taxon>
        <taxon>Bacillaceae</taxon>
        <taxon>Cerasibacillus</taxon>
    </lineage>
</organism>
<accession>A0A511UZL2</accession>
<dbReference type="OrthoDB" id="2970403at2"/>
<dbReference type="Proteomes" id="UP000321491">
    <property type="component" value="Unassembled WGS sequence"/>
</dbReference>
<gene>
    <name evidence="1" type="ORF">CQU01_23180</name>
</gene>
<name>A0A511UZL2_9BACI</name>
<dbReference type="AlphaFoldDB" id="A0A511UZL2"/>
<evidence type="ECO:0000313" key="1">
    <source>
        <dbReference type="EMBL" id="GEN32080.1"/>
    </source>
</evidence>
<sequence>MKLAKAETVQGPLLESFMKTATSLDKAHLVKEGYVIQTNDCIKGCFILTHVSDDDYWLKQLFIHPEITQNLPVLLETIILMTRELKGHKLYLFSHQILLDIILEALYFEETADLPKNLANIQKRSGKWWHYTVT</sequence>
<proteinExistence type="predicted"/>
<comment type="caution">
    <text evidence="1">The sequence shown here is derived from an EMBL/GenBank/DDBJ whole genome shotgun (WGS) entry which is preliminary data.</text>
</comment>
<evidence type="ECO:0000313" key="2">
    <source>
        <dbReference type="Proteomes" id="UP000321491"/>
    </source>
</evidence>